<feature type="active site" evidence="9">
    <location>
        <position position="134"/>
    </location>
</feature>
<evidence type="ECO:0000256" key="12">
    <source>
        <dbReference type="SAM" id="MobiDB-lite"/>
    </source>
</evidence>
<reference evidence="13 14" key="1">
    <citation type="submission" date="2016-11" db="EMBL/GenBank/DDBJ databases">
        <authorList>
            <person name="Jaros S."/>
            <person name="Januszkiewicz K."/>
            <person name="Wedrychowicz H."/>
        </authorList>
    </citation>
    <scope>NUCLEOTIDE SEQUENCE [LARGE SCALE GENOMIC DNA]</scope>
    <source>
        <strain evidence="13 14">DSM 100565</strain>
    </source>
</reference>
<feature type="region of interest" description="Disordered" evidence="12">
    <location>
        <begin position="153"/>
        <end position="178"/>
    </location>
</feature>
<evidence type="ECO:0000256" key="2">
    <source>
        <dbReference type="ARBA" id="ARBA00022475"/>
    </source>
</evidence>
<dbReference type="UniPathway" id="UPA00665"/>
<keyword evidence="7 9" id="KW-1133">Transmembrane helix</keyword>
<evidence type="ECO:0000256" key="9">
    <source>
        <dbReference type="HAMAP-Rule" id="MF_00161"/>
    </source>
</evidence>
<dbReference type="InterPro" id="IPR001872">
    <property type="entry name" value="Peptidase_A8"/>
</dbReference>
<dbReference type="PANTHER" id="PTHR33695">
    <property type="entry name" value="LIPOPROTEIN SIGNAL PEPTIDASE"/>
    <property type="match status" value="1"/>
</dbReference>
<name>A0A1M6EC09_9RHOB</name>
<dbReference type="GO" id="GO:0005886">
    <property type="term" value="C:plasma membrane"/>
    <property type="evidence" value="ECO:0007669"/>
    <property type="project" value="UniProtKB-SubCell"/>
</dbReference>
<evidence type="ECO:0000256" key="8">
    <source>
        <dbReference type="ARBA" id="ARBA00023136"/>
    </source>
</evidence>
<comment type="catalytic activity">
    <reaction evidence="9 10">
        <text>Release of signal peptides from bacterial membrane prolipoproteins. Hydrolyzes -Xaa-Yaa-Zaa-|-(S,diacylglyceryl)Cys-, in which Xaa is hydrophobic (preferably Leu), and Yaa (Ala or Ser) and Zaa (Gly or Ala) have small, neutral side chains.</text>
        <dbReference type="EC" id="3.4.23.36"/>
    </reaction>
</comment>
<dbReference type="RefSeq" id="WP_073329159.1">
    <property type="nucleotide sequence ID" value="NZ_FQYO01000003.1"/>
</dbReference>
<dbReference type="EC" id="3.4.23.36" evidence="9"/>
<comment type="pathway">
    <text evidence="9">Protein modification; lipoprotein biosynthesis (signal peptide cleavage).</text>
</comment>
<dbReference type="Pfam" id="PF01252">
    <property type="entry name" value="Peptidase_A8"/>
    <property type="match status" value="1"/>
</dbReference>
<dbReference type="PRINTS" id="PR00781">
    <property type="entry name" value="LIPOSIGPTASE"/>
</dbReference>
<dbReference type="GO" id="GO:0006508">
    <property type="term" value="P:proteolysis"/>
    <property type="evidence" value="ECO:0007669"/>
    <property type="project" value="UniProtKB-KW"/>
</dbReference>
<dbReference type="PANTHER" id="PTHR33695:SF1">
    <property type="entry name" value="LIPOPROTEIN SIGNAL PEPTIDASE"/>
    <property type="match status" value="1"/>
</dbReference>
<organism evidence="13 14">
    <name type="scientific">Wenxinia saemankumensis</name>
    <dbReference type="NCBI Taxonomy" id="1447782"/>
    <lineage>
        <taxon>Bacteria</taxon>
        <taxon>Pseudomonadati</taxon>
        <taxon>Pseudomonadota</taxon>
        <taxon>Alphaproteobacteria</taxon>
        <taxon>Rhodobacterales</taxon>
        <taxon>Roseobacteraceae</taxon>
        <taxon>Wenxinia</taxon>
    </lineage>
</organism>
<accession>A0A1M6EC09</accession>
<comment type="function">
    <text evidence="9 10">This protein specifically catalyzes the removal of signal peptides from prolipoproteins.</text>
</comment>
<keyword evidence="14" id="KW-1185">Reference proteome</keyword>
<evidence type="ECO:0000313" key="14">
    <source>
        <dbReference type="Proteomes" id="UP000184292"/>
    </source>
</evidence>
<feature type="transmembrane region" description="Helical" evidence="9">
    <location>
        <begin position="128"/>
        <end position="147"/>
    </location>
</feature>
<proteinExistence type="inferred from homology"/>
<keyword evidence="8 9" id="KW-0472">Membrane</keyword>
<feature type="compositionally biased region" description="Basic and acidic residues" evidence="12">
    <location>
        <begin position="153"/>
        <end position="166"/>
    </location>
</feature>
<comment type="subcellular location">
    <subcellularLocation>
        <location evidence="9">Cell membrane</location>
        <topology evidence="9">Multi-pass membrane protein</topology>
    </subcellularLocation>
</comment>
<dbReference type="STRING" id="1447782.SAMN05444417_1924"/>
<comment type="caution">
    <text evidence="9">Lacks conserved residue(s) required for the propagation of feature annotation.</text>
</comment>
<dbReference type="GO" id="GO:0004190">
    <property type="term" value="F:aspartic-type endopeptidase activity"/>
    <property type="evidence" value="ECO:0007669"/>
    <property type="project" value="UniProtKB-UniRule"/>
</dbReference>
<dbReference type="AlphaFoldDB" id="A0A1M6EC09"/>
<keyword evidence="4 9" id="KW-0812">Transmembrane</keyword>
<keyword evidence="5 9" id="KW-0064">Aspartyl protease</keyword>
<dbReference type="Proteomes" id="UP000184292">
    <property type="component" value="Unassembled WGS sequence"/>
</dbReference>
<protein>
    <recommendedName>
        <fullName evidence="9">Lipoprotein signal peptidase</fullName>
        <ecNumber evidence="9">3.4.23.36</ecNumber>
    </recommendedName>
    <alternativeName>
        <fullName evidence="9">Prolipoprotein signal peptidase</fullName>
    </alternativeName>
    <alternativeName>
        <fullName evidence="9">Signal peptidase II</fullName>
        <shortName evidence="9">SPase II</shortName>
    </alternativeName>
</protein>
<dbReference type="OrthoDB" id="9810259at2"/>
<evidence type="ECO:0000256" key="1">
    <source>
        <dbReference type="ARBA" id="ARBA00006139"/>
    </source>
</evidence>
<evidence type="ECO:0000256" key="5">
    <source>
        <dbReference type="ARBA" id="ARBA00022750"/>
    </source>
</evidence>
<sequence length="178" mass="19331">MRLTLWTALVVFVVDQLTKYVVVHLLNLAQRQAIDVFPPFLNFRMAWNRGVNFGLLSGADMRWVLIAIAVGVSALVLVWVWRGQGSRWMHLSAGLLVGGALGNVLDRLLYGAVADFLNMSCCGIDNPFAFNVADIAVFAGALGLVFFTGDGPDGRGREGRDGEGKRTRAAKPAPRGRT</sequence>
<comment type="similarity">
    <text evidence="1 9 11">Belongs to the peptidase A8 family.</text>
</comment>
<evidence type="ECO:0000256" key="6">
    <source>
        <dbReference type="ARBA" id="ARBA00022801"/>
    </source>
</evidence>
<keyword evidence="6 9" id="KW-0378">Hydrolase</keyword>
<gene>
    <name evidence="9" type="primary">lspA</name>
    <name evidence="13" type="ORF">SAMN05444417_1924</name>
</gene>
<evidence type="ECO:0000313" key="13">
    <source>
        <dbReference type="EMBL" id="SHI82963.1"/>
    </source>
</evidence>
<evidence type="ECO:0000256" key="11">
    <source>
        <dbReference type="RuleBase" id="RU004181"/>
    </source>
</evidence>
<keyword evidence="3 9" id="KW-0645">Protease</keyword>
<dbReference type="PROSITE" id="PS00855">
    <property type="entry name" value="SPASE_II"/>
    <property type="match status" value="1"/>
</dbReference>
<dbReference type="EMBL" id="FQYO01000003">
    <property type="protein sequence ID" value="SHI82963.1"/>
    <property type="molecule type" value="Genomic_DNA"/>
</dbReference>
<evidence type="ECO:0000256" key="7">
    <source>
        <dbReference type="ARBA" id="ARBA00022989"/>
    </source>
</evidence>
<dbReference type="HAMAP" id="MF_00161">
    <property type="entry name" value="LspA"/>
    <property type="match status" value="1"/>
</dbReference>
<feature type="transmembrane region" description="Helical" evidence="9">
    <location>
        <begin position="63"/>
        <end position="81"/>
    </location>
</feature>
<feature type="transmembrane region" description="Helical" evidence="9">
    <location>
        <begin position="88"/>
        <end position="108"/>
    </location>
</feature>
<evidence type="ECO:0000256" key="3">
    <source>
        <dbReference type="ARBA" id="ARBA00022670"/>
    </source>
</evidence>
<evidence type="ECO:0000256" key="4">
    <source>
        <dbReference type="ARBA" id="ARBA00022692"/>
    </source>
</evidence>
<dbReference type="NCBIfam" id="TIGR00077">
    <property type="entry name" value="lspA"/>
    <property type="match status" value="1"/>
</dbReference>
<evidence type="ECO:0000256" key="10">
    <source>
        <dbReference type="RuleBase" id="RU000594"/>
    </source>
</evidence>
<keyword evidence="2 9" id="KW-1003">Cell membrane</keyword>
<feature type="active site" evidence="9">
    <location>
        <position position="115"/>
    </location>
</feature>